<comment type="caution">
    <text evidence="2">The sequence shown here is derived from an EMBL/GenBank/DDBJ whole genome shotgun (WGS) entry which is preliminary data.</text>
</comment>
<accession>A0AAV8DV24</accession>
<keyword evidence="3" id="KW-1185">Reference proteome</keyword>
<sequence>MYHMEQNTTTLPKLSLDSVPFHWTESSGLATPPPCRFPAAIPFLWEEEPGRPKKQSILSKPNKKPHSARSLELPPRMMGEEFRMKAGKKNVTSPTSVLDVSYSISRLRSFGRHYSFNNGKEISQVDKREKNARKGGVIWFHKEQTRDSNNSVISSSSFNTSCHREQGKGCTVKITRLKRHRSLIDVSMHATSHLLIGIYKSLRQVIPWHRT</sequence>
<organism evidence="2 3">
    <name type="scientific">Rhynchospora pubera</name>
    <dbReference type="NCBI Taxonomy" id="906938"/>
    <lineage>
        <taxon>Eukaryota</taxon>
        <taxon>Viridiplantae</taxon>
        <taxon>Streptophyta</taxon>
        <taxon>Embryophyta</taxon>
        <taxon>Tracheophyta</taxon>
        <taxon>Spermatophyta</taxon>
        <taxon>Magnoliopsida</taxon>
        <taxon>Liliopsida</taxon>
        <taxon>Poales</taxon>
        <taxon>Cyperaceae</taxon>
        <taxon>Cyperoideae</taxon>
        <taxon>Rhynchosporeae</taxon>
        <taxon>Rhynchospora</taxon>
    </lineage>
</organism>
<dbReference type="PANTHER" id="PTHR34371">
    <property type="entry name" value="OS01G0551000 PROTEIN"/>
    <property type="match status" value="1"/>
</dbReference>
<evidence type="ECO:0000313" key="2">
    <source>
        <dbReference type="EMBL" id="KAJ4771739.1"/>
    </source>
</evidence>
<reference evidence="2" key="1">
    <citation type="submission" date="2022-08" db="EMBL/GenBank/DDBJ databases">
        <authorList>
            <person name="Marques A."/>
        </authorList>
    </citation>
    <scope>NUCLEOTIDE SEQUENCE</scope>
    <source>
        <strain evidence="2">RhyPub2mFocal</strain>
        <tissue evidence="2">Leaves</tissue>
    </source>
</reference>
<dbReference type="Proteomes" id="UP001140206">
    <property type="component" value="Chromosome 3"/>
</dbReference>
<dbReference type="EMBL" id="JAMFTS010000003">
    <property type="protein sequence ID" value="KAJ4771739.1"/>
    <property type="molecule type" value="Genomic_DNA"/>
</dbReference>
<name>A0AAV8DV24_9POAL</name>
<dbReference type="InterPro" id="IPR007789">
    <property type="entry name" value="DUF688"/>
</dbReference>
<dbReference type="AlphaFoldDB" id="A0AAV8DV24"/>
<dbReference type="PANTHER" id="PTHR34371:SF6">
    <property type="entry name" value="MEMBRANE-ASSOCIATED KINASE REGULATOR 6"/>
    <property type="match status" value="1"/>
</dbReference>
<feature type="region of interest" description="Disordered" evidence="1">
    <location>
        <begin position="51"/>
        <end position="71"/>
    </location>
</feature>
<evidence type="ECO:0000313" key="3">
    <source>
        <dbReference type="Proteomes" id="UP001140206"/>
    </source>
</evidence>
<protein>
    <submittedName>
        <fullName evidence="2">Uncharacterized protein</fullName>
    </submittedName>
</protein>
<evidence type="ECO:0000256" key="1">
    <source>
        <dbReference type="SAM" id="MobiDB-lite"/>
    </source>
</evidence>
<proteinExistence type="predicted"/>
<dbReference type="Pfam" id="PF05097">
    <property type="entry name" value="DUF688"/>
    <property type="match status" value="1"/>
</dbReference>
<gene>
    <name evidence="2" type="ORF">LUZ62_055996</name>
</gene>